<proteinExistence type="predicted"/>
<sequence length="115" mass="11883">MDAPTWPPPPDAPYPRIVAANGPKMLALSADIADGALPAMRPPEFTGQARRVLGPDKLLVVAVSFDADSSKATVRQAVREHLAAGADHVTLLGPIGIEFATGVGKLEELASSFAG</sequence>
<dbReference type="GO" id="GO:0016705">
    <property type="term" value="F:oxidoreductase activity, acting on paired donors, with incorporation or reduction of molecular oxygen"/>
    <property type="evidence" value="ECO:0007669"/>
    <property type="project" value="InterPro"/>
</dbReference>
<accession>A0A1X1ZZM6</accession>
<comment type="caution">
    <text evidence="1">The sequence shown here is derived from an EMBL/GenBank/DDBJ whole genome shotgun (WGS) entry which is preliminary data.</text>
</comment>
<evidence type="ECO:0000313" key="2">
    <source>
        <dbReference type="Proteomes" id="UP000193529"/>
    </source>
</evidence>
<organism evidence="1 2">
    <name type="scientific">Mycobacterium palustre</name>
    <dbReference type="NCBI Taxonomy" id="153971"/>
    <lineage>
        <taxon>Bacteria</taxon>
        <taxon>Bacillati</taxon>
        <taxon>Actinomycetota</taxon>
        <taxon>Actinomycetes</taxon>
        <taxon>Mycobacteriales</taxon>
        <taxon>Mycobacteriaceae</taxon>
        <taxon>Mycobacterium</taxon>
        <taxon>Mycobacterium simiae complex</taxon>
    </lineage>
</organism>
<dbReference type="AlphaFoldDB" id="A0A1X1ZZM6"/>
<keyword evidence="2" id="KW-1185">Reference proteome</keyword>
<evidence type="ECO:0000313" key="1">
    <source>
        <dbReference type="EMBL" id="ORW33019.1"/>
    </source>
</evidence>
<evidence type="ECO:0008006" key="3">
    <source>
        <dbReference type="Google" id="ProtNLM"/>
    </source>
</evidence>
<name>A0A1X1ZZM6_9MYCO</name>
<reference evidence="1 2" key="1">
    <citation type="submission" date="2016-01" db="EMBL/GenBank/DDBJ databases">
        <title>The new phylogeny of the genus Mycobacterium.</title>
        <authorList>
            <person name="Tarcisio F."/>
            <person name="Conor M."/>
            <person name="Antonella G."/>
            <person name="Elisabetta G."/>
            <person name="Giulia F.S."/>
            <person name="Sara T."/>
            <person name="Anna F."/>
            <person name="Clotilde B."/>
            <person name="Roberto B."/>
            <person name="Veronica D.S."/>
            <person name="Fabio R."/>
            <person name="Monica P."/>
            <person name="Olivier J."/>
            <person name="Enrico T."/>
            <person name="Nicola S."/>
        </authorList>
    </citation>
    <scope>NUCLEOTIDE SEQUENCE [LARGE SCALE GENOMIC DNA]</scope>
    <source>
        <strain evidence="1 2">DSM 44572</strain>
    </source>
</reference>
<dbReference type="Gene3D" id="3.20.20.30">
    <property type="entry name" value="Luciferase-like domain"/>
    <property type="match status" value="1"/>
</dbReference>
<dbReference type="RefSeq" id="WP_085076468.1">
    <property type="nucleotide sequence ID" value="NZ_JACKRZ010000450.1"/>
</dbReference>
<dbReference type="EMBL" id="LQPJ01000021">
    <property type="protein sequence ID" value="ORW33019.1"/>
    <property type="molecule type" value="Genomic_DNA"/>
</dbReference>
<protein>
    <recommendedName>
        <fullName evidence="3">Luciferase-like domain-containing protein</fullName>
    </recommendedName>
</protein>
<dbReference type="STRING" id="153971.AWC19_25220"/>
<gene>
    <name evidence="1" type="ORF">AWC19_25220</name>
</gene>
<dbReference type="SUPFAM" id="SSF51679">
    <property type="entry name" value="Bacterial luciferase-like"/>
    <property type="match status" value="1"/>
</dbReference>
<dbReference type="Proteomes" id="UP000193529">
    <property type="component" value="Unassembled WGS sequence"/>
</dbReference>
<dbReference type="InterPro" id="IPR036661">
    <property type="entry name" value="Luciferase-like_sf"/>
</dbReference>